<dbReference type="VEuPathDB" id="FungiDB:MSYG_3317"/>
<organism evidence="1 2">
    <name type="scientific">Malassezia sympodialis (strain ATCC 42132)</name>
    <name type="common">Atopic eczema-associated yeast</name>
    <dbReference type="NCBI Taxonomy" id="1230383"/>
    <lineage>
        <taxon>Eukaryota</taxon>
        <taxon>Fungi</taxon>
        <taxon>Dikarya</taxon>
        <taxon>Basidiomycota</taxon>
        <taxon>Ustilaginomycotina</taxon>
        <taxon>Malasseziomycetes</taxon>
        <taxon>Malasseziales</taxon>
        <taxon>Malasseziaceae</taxon>
        <taxon>Malassezia</taxon>
    </lineage>
</organism>
<dbReference type="OrthoDB" id="2552042at2759"/>
<evidence type="ECO:0000313" key="1">
    <source>
        <dbReference type="EMBL" id="SHO78968.1"/>
    </source>
</evidence>
<protein>
    <submittedName>
        <fullName evidence="1">Uncharacterized protein</fullName>
    </submittedName>
</protein>
<sequence length="239" mass="25834">MRRRGQPFCCCAFPLVKLGAYLIAIETAFVALCIGVIALAAPVIVGGMGAIPSWGKYVVAVICFLLAAWQIYGFSTILVDHTGLYRLYWIVNLIATLVVLCFTIAFTVTAAGKHNSAIDECMARFEGSLAYNGLGIQQVDDALNNGRHKLCDILSWADVGLMGGLVVVVGLVQLYMCAMQSLYGKRQRAAEKASVSRPDPDVVPMRQGHAWDSRGAPKYAPVVNQDAAPAGPLYETYTR</sequence>
<dbReference type="STRING" id="1230383.M5E8K6"/>
<dbReference type="AlphaFoldDB" id="M5E8K6"/>
<name>M5E8K6_MALS4</name>
<reference evidence="2" key="1">
    <citation type="journal article" date="2017" name="Nucleic Acids Res.">
        <title>Proteogenomics produces comprehensive and highly accurate protein-coding gene annotation in a complete genome assembly of Malassezia sympodialis.</title>
        <authorList>
            <person name="Zhu Y."/>
            <person name="Engstroem P.G."/>
            <person name="Tellgren-Roth C."/>
            <person name="Baudo C.D."/>
            <person name="Kennell J.C."/>
            <person name="Sun S."/>
            <person name="Billmyre R.B."/>
            <person name="Schroeder M.S."/>
            <person name="Andersson A."/>
            <person name="Holm T."/>
            <person name="Sigurgeirsson B."/>
            <person name="Wu G."/>
            <person name="Sankaranarayanan S.R."/>
            <person name="Siddharthan R."/>
            <person name="Sanyal K."/>
            <person name="Lundeberg J."/>
            <person name="Nystedt B."/>
            <person name="Boekhout T."/>
            <person name="Dawson T.L. Jr."/>
            <person name="Heitman J."/>
            <person name="Scheynius A."/>
            <person name="Lehtioe J."/>
        </authorList>
    </citation>
    <scope>NUCLEOTIDE SEQUENCE [LARGE SCALE GENOMIC DNA]</scope>
    <source>
        <strain evidence="2">ATCC 42132</strain>
    </source>
</reference>
<dbReference type="HOGENOM" id="CLU_078557_1_0_1"/>
<dbReference type="OMA" id="CFTIAFT"/>
<evidence type="ECO:0000313" key="2">
    <source>
        <dbReference type="Proteomes" id="UP000186303"/>
    </source>
</evidence>
<proteinExistence type="predicted"/>
<dbReference type="RefSeq" id="XP_018740210.1">
    <property type="nucleotide sequence ID" value="XM_018883452.1"/>
</dbReference>
<dbReference type="Proteomes" id="UP000186303">
    <property type="component" value="Chromosome 5"/>
</dbReference>
<dbReference type="EMBL" id="LT671825">
    <property type="protein sequence ID" value="SHO78968.1"/>
    <property type="molecule type" value="Genomic_DNA"/>
</dbReference>
<gene>
    <name evidence="1" type="ORF">MSYG_3317</name>
</gene>
<accession>M5E8K6</accession>
<keyword evidence="2" id="KW-1185">Reference proteome</keyword>
<dbReference type="KEGG" id="msym:MSY001_1641"/>